<accession>A0A5B2VD31</accession>
<gene>
    <name evidence="2" type="ORF">F0L46_16825</name>
</gene>
<reference evidence="2 3" key="2">
    <citation type="submission" date="2019-09" db="EMBL/GenBank/DDBJ databases">
        <authorList>
            <person name="Jin C."/>
        </authorList>
    </citation>
    <scope>NUCLEOTIDE SEQUENCE [LARGE SCALE GENOMIC DNA]</scope>
    <source>
        <strain evidence="2 3">BN140002</strain>
    </source>
</reference>
<organism evidence="2 3">
    <name type="scientific">Salinarimonas soli</name>
    <dbReference type="NCBI Taxonomy" id="1638099"/>
    <lineage>
        <taxon>Bacteria</taxon>
        <taxon>Pseudomonadati</taxon>
        <taxon>Pseudomonadota</taxon>
        <taxon>Alphaproteobacteria</taxon>
        <taxon>Hyphomicrobiales</taxon>
        <taxon>Salinarimonadaceae</taxon>
        <taxon>Salinarimonas</taxon>
    </lineage>
</organism>
<evidence type="ECO:0000256" key="1">
    <source>
        <dbReference type="SAM" id="Coils"/>
    </source>
</evidence>
<name>A0A5B2VD31_9HYPH</name>
<evidence type="ECO:0000313" key="3">
    <source>
        <dbReference type="Proteomes" id="UP000323142"/>
    </source>
</evidence>
<proteinExistence type="predicted"/>
<dbReference type="AlphaFoldDB" id="A0A5B2VD31"/>
<dbReference type="RefSeq" id="WP_149819638.1">
    <property type="nucleotide sequence ID" value="NZ_VUOA01000029.1"/>
</dbReference>
<evidence type="ECO:0000313" key="2">
    <source>
        <dbReference type="EMBL" id="KAA2236037.1"/>
    </source>
</evidence>
<comment type="caution">
    <text evidence="2">The sequence shown here is derived from an EMBL/GenBank/DDBJ whole genome shotgun (WGS) entry which is preliminary data.</text>
</comment>
<dbReference type="OrthoDB" id="7863713at2"/>
<evidence type="ECO:0008006" key="4">
    <source>
        <dbReference type="Google" id="ProtNLM"/>
    </source>
</evidence>
<dbReference type="EMBL" id="VUOA01000029">
    <property type="protein sequence ID" value="KAA2236037.1"/>
    <property type="molecule type" value="Genomic_DNA"/>
</dbReference>
<reference evidence="2 3" key="1">
    <citation type="submission" date="2019-09" db="EMBL/GenBank/DDBJ databases">
        <title>Salinarimonas rosea gen. nov., sp. nov., a new member of the a-2 subgroup of the Proteobacteria.</title>
        <authorList>
            <person name="Liu J."/>
        </authorList>
    </citation>
    <scope>NUCLEOTIDE SEQUENCE [LARGE SCALE GENOMIC DNA]</scope>
    <source>
        <strain evidence="2 3">BN140002</strain>
    </source>
</reference>
<protein>
    <recommendedName>
        <fullName evidence="4">Mobilization protein</fullName>
    </recommendedName>
</protein>
<sequence>MTDDPIKLDQHRGMAAQKATELRRLRLEVQNDHDALKERQDALEKMLMALPAEGWPEAIEKTRYLLGLFAQTPEARDPRRQRLIAEVLEDFTRLLGETPDGDGEGSPG</sequence>
<feature type="coiled-coil region" evidence="1">
    <location>
        <begin position="19"/>
        <end position="46"/>
    </location>
</feature>
<dbReference type="Proteomes" id="UP000323142">
    <property type="component" value="Unassembled WGS sequence"/>
</dbReference>
<keyword evidence="1" id="KW-0175">Coiled coil</keyword>
<keyword evidence="3" id="KW-1185">Reference proteome</keyword>